<reference evidence="8 9" key="1">
    <citation type="journal article" date="2018" name="Int. J. Syst. Evol. Microbiol.">
        <title>Methylomusa anaerophila gen. nov., sp. nov., an anaerobic methanol-utilizing bacterium isolated from a microbial fuel cell.</title>
        <authorList>
            <person name="Amano N."/>
            <person name="Yamamuro A."/>
            <person name="Miyahara M."/>
            <person name="Kouzuma A."/>
            <person name="Abe T."/>
            <person name="Watanabe K."/>
        </authorList>
    </citation>
    <scope>NUCLEOTIDE SEQUENCE [LARGE SCALE GENOMIC DNA]</scope>
    <source>
        <strain evidence="8 9">MMFC1</strain>
    </source>
</reference>
<sequence length="200" mass="21249">MRRMRVAIGFLLILAIIITMSPAAGGVQAESLWSDNSPAANIFSDHRAHAVGDILTIIISENSSASRSGSSSNSKSSSTSTTAGVGLLTFIDDMSASGQDSFDSKGAITNSNRVSGRVTVKVVEIKPNGDLVLSGTQSIKQNNEEQKITVTGTVRPYDVNSDNTVYSYNVADAQIRMDGKGPISAKQRQGILSQIFNFIF</sequence>
<dbReference type="KEGG" id="mana:MAMMFC1_02224"/>
<dbReference type="Pfam" id="PF02107">
    <property type="entry name" value="FlgH"/>
    <property type="match status" value="1"/>
</dbReference>
<dbReference type="EMBL" id="AP018449">
    <property type="protein sequence ID" value="BBB91540.1"/>
    <property type="molecule type" value="Genomic_DNA"/>
</dbReference>
<dbReference type="HAMAP" id="MF_00415">
    <property type="entry name" value="FlgH"/>
    <property type="match status" value="1"/>
</dbReference>
<keyword evidence="5 7" id="KW-0975">Bacterial flagellum</keyword>
<dbReference type="PRINTS" id="PR01008">
    <property type="entry name" value="FLGLRINGFLGH"/>
</dbReference>
<dbReference type="InterPro" id="IPR000527">
    <property type="entry name" value="Flag_Lring"/>
</dbReference>
<protein>
    <recommendedName>
        <fullName evidence="7">Flagellar L-ring protein</fullName>
    </recommendedName>
    <alternativeName>
        <fullName evidence="7">Basal body L-ring protein</fullName>
    </alternativeName>
</protein>
<dbReference type="PANTHER" id="PTHR34933:SF1">
    <property type="entry name" value="FLAGELLAR L-RING PROTEIN"/>
    <property type="match status" value="1"/>
</dbReference>
<keyword evidence="3" id="KW-0732">Signal</keyword>
<evidence type="ECO:0000256" key="4">
    <source>
        <dbReference type="ARBA" id="ARBA00023136"/>
    </source>
</evidence>
<comment type="subunit">
    <text evidence="7">The basal body constitutes a major portion of the flagellar organelle and consists of four rings (L,P,S, and M) mounted on a central rod.</text>
</comment>
<evidence type="ECO:0000256" key="3">
    <source>
        <dbReference type="ARBA" id="ARBA00022729"/>
    </source>
</evidence>
<dbReference type="GO" id="GO:0009279">
    <property type="term" value="C:cell outer membrane"/>
    <property type="evidence" value="ECO:0007669"/>
    <property type="project" value="UniProtKB-SubCell"/>
</dbReference>
<dbReference type="GO" id="GO:0071973">
    <property type="term" value="P:bacterial-type flagellum-dependent cell motility"/>
    <property type="evidence" value="ECO:0007669"/>
    <property type="project" value="InterPro"/>
</dbReference>
<keyword evidence="8" id="KW-0966">Cell projection</keyword>
<proteinExistence type="inferred from homology"/>
<keyword evidence="8" id="KW-0969">Cilium</keyword>
<evidence type="ECO:0000256" key="2">
    <source>
        <dbReference type="ARBA" id="ARBA00006929"/>
    </source>
</evidence>
<dbReference type="PANTHER" id="PTHR34933">
    <property type="entry name" value="FLAGELLAR L-RING PROTEIN"/>
    <property type="match status" value="1"/>
</dbReference>
<name>A0A348AKE2_9FIRM</name>
<dbReference type="GO" id="GO:0009427">
    <property type="term" value="C:bacterial-type flagellum basal body, distal rod, L ring"/>
    <property type="evidence" value="ECO:0007669"/>
    <property type="project" value="InterPro"/>
</dbReference>
<dbReference type="Proteomes" id="UP000276437">
    <property type="component" value="Chromosome"/>
</dbReference>
<evidence type="ECO:0000313" key="8">
    <source>
        <dbReference type="EMBL" id="BBB91540.1"/>
    </source>
</evidence>
<evidence type="ECO:0000256" key="7">
    <source>
        <dbReference type="HAMAP-Rule" id="MF_00415"/>
    </source>
</evidence>
<evidence type="ECO:0000256" key="6">
    <source>
        <dbReference type="ARBA" id="ARBA00023237"/>
    </source>
</evidence>
<dbReference type="GO" id="GO:0003774">
    <property type="term" value="F:cytoskeletal motor activity"/>
    <property type="evidence" value="ECO:0007669"/>
    <property type="project" value="InterPro"/>
</dbReference>
<keyword evidence="8" id="KW-0282">Flagellum</keyword>
<keyword evidence="6 7" id="KW-0998">Cell outer membrane</keyword>
<gene>
    <name evidence="7 8" type="primary">flgH</name>
    <name evidence="8" type="ORF">MAMMFC1_02224</name>
</gene>
<evidence type="ECO:0000313" key="9">
    <source>
        <dbReference type="Proteomes" id="UP000276437"/>
    </source>
</evidence>
<comment type="subcellular location">
    <subcellularLocation>
        <location evidence="7">Cell outer membrane</location>
    </subcellularLocation>
    <subcellularLocation>
        <location evidence="7">Bacterial flagellum basal body</location>
    </subcellularLocation>
</comment>
<keyword evidence="9" id="KW-1185">Reference proteome</keyword>
<evidence type="ECO:0000256" key="1">
    <source>
        <dbReference type="ARBA" id="ARBA00002591"/>
    </source>
</evidence>
<organism evidence="8 9">
    <name type="scientific">Methylomusa anaerophila</name>
    <dbReference type="NCBI Taxonomy" id="1930071"/>
    <lineage>
        <taxon>Bacteria</taxon>
        <taxon>Bacillati</taxon>
        <taxon>Bacillota</taxon>
        <taxon>Negativicutes</taxon>
        <taxon>Selenomonadales</taxon>
        <taxon>Sporomusaceae</taxon>
        <taxon>Methylomusa</taxon>
    </lineage>
</organism>
<evidence type="ECO:0000256" key="5">
    <source>
        <dbReference type="ARBA" id="ARBA00023143"/>
    </source>
</evidence>
<dbReference type="AlphaFoldDB" id="A0A348AKE2"/>
<comment type="similarity">
    <text evidence="2 7">Belongs to the FlgH family.</text>
</comment>
<accession>A0A348AKE2</accession>
<comment type="function">
    <text evidence="1 7">Assembles around the rod to form the L-ring and probably protects the motor/basal body from shearing forces during rotation.</text>
</comment>
<keyword evidence="4 7" id="KW-0472">Membrane</keyword>